<dbReference type="Proteomes" id="UP000031737">
    <property type="component" value="Unassembled WGS sequence"/>
</dbReference>
<organism evidence="2 3">
    <name type="scientific">Trypanosoma rangeli SC58</name>
    <dbReference type="NCBI Taxonomy" id="429131"/>
    <lineage>
        <taxon>Eukaryota</taxon>
        <taxon>Discoba</taxon>
        <taxon>Euglenozoa</taxon>
        <taxon>Kinetoplastea</taxon>
        <taxon>Metakinetoplastina</taxon>
        <taxon>Trypanosomatida</taxon>
        <taxon>Trypanosomatidae</taxon>
        <taxon>Trypanosoma</taxon>
        <taxon>Herpetosoma</taxon>
    </lineage>
</organism>
<proteinExistence type="predicted"/>
<evidence type="ECO:0008006" key="4">
    <source>
        <dbReference type="Google" id="ProtNLM"/>
    </source>
</evidence>
<reference evidence="2 3" key="1">
    <citation type="submission" date="2013-07" db="EMBL/GenBank/DDBJ databases">
        <authorList>
            <person name="Stoco P.H."/>
            <person name="Wagner G."/>
            <person name="Gerber A."/>
            <person name="Zaha A."/>
            <person name="Thompson C."/>
            <person name="Bartholomeu D.C."/>
            <person name="Luckemeyer D.D."/>
            <person name="Bahia D."/>
            <person name="Loreto E."/>
            <person name="Prestes E.B."/>
            <person name="Lima F.M."/>
            <person name="Rodrigues-Luiz G."/>
            <person name="Vallejo G.A."/>
            <person name="Filho J.F."/>
            <person name="Monteiro K.M."/>
            <person name="Tyler K.M."/>
            <person name="de Almeida L.G."/>
            <person name="Ortiz M.F."/>
            <person name="Siervo M.A."/>
            <person name="de Moraes M.H."/>
            <person name="Cunha O.L."/>
            <person name="Mendonca-Neto R."/>
            <person name="Silva R."/>
            <person name="Teixeira S.M."/>
            <person name="Murta S.M."/>
            <person name="Sincero T.C."/>
            <person name="Mendes T.A."/>
            <person name="Urmenyi T.P."/>
            <person name="Silva V.G."/>
            <person name="da Rocha W.D."/>
            <person name="Andersson B."/>
            <person name="Romanha A.J."/>
            <person name="Steindel M."/>
            <person name="de Vasconcelos A.T."/>
            <person name="Grisard E.C."/>
        </authorList>
    </citation>
    <scope>NUCLEOTIDE SEQUENCE [LARGE SCALE GENOMIC DNA]</scope>
    <source>
        <strain evidence="2 3">SC58</strain>
    </source>
</reference>
<gene>
    <name evidence="2" type="ORF">TRSC58_05994</name>
</gene>
<comment type="caution">
    <text evidence="2">The sequence shown here is derived from an EMBL/GenBank/DDBJ whole genome shotgun (WGS) entry which is preliminary data.</text>
</comment>
<protein>
    <recommendedName>
        <fullName evidence="4">WW domain-containing protein</fullName>
    </recommendedName>
</protein>
<feature type="signal peptide" evidence="1">
    <location>
        <begin position="1"/>
        <end position="26"/>
    </location>
</feature>
<dbReference type="EMBL" id="AUPL01005994">
    <property type="protein sequence ID" value="ESL06334.1"/>
    <property type="molecule type" value="Genomic_DNA"/>
</dbReference>
<evidence type="ECO:0000313" key="3">
    <source>
        <dbReference type="Proteomes" id="UP000031737"/>
    </source>
</evidence>
<dbReference type="OrthoDB" id="248908at2759"/>
<sequence length="135" mass="14733">MFAVDLLDALAEAAVILLFDWTPTSGCGDEDNDGEIGSERFAGLNSWSSLDSFFPRSQVNTTFSVNNGSLTASRTPSLDCSSFLQVVSEEIRMSPSEPLVGGQDPYGWTNEYEYFNSSTSTPSSWVVPVRSLQQN</sequence>
<dbReference type="AlphaFoldDB" id="A0A061IUK1"/>
<keyword evidence="3" id="KW-1185">Reference proteome</keyword>
<keyword evidence="1" id="KW-0732">Signal</keyword>
<feature type="chain" id="PRO_5001601245" description="WW domain-containing protein" evidence="1">
    <location>
        <begin position="27"/>
        <end position="135"/>
    </location>
</feature>
<evidence type="ECO:0000256" key="1">
    <source>
        <dbReference type="SAM" id="SignalP"/>
    </source>
</evidence>
<accession>A0A061IUK1</accession>
<dbReference type="VEuPathDB" id="TriTrypDB:TRSC58_05994"/>
<name>A0A061IUK1_TRYRA</name>
<evidence type="ECO:0000313" key="2">
    <source>
        <dbReference type="EMBL" id="ESL06334.1"/>
    </source>
</evidence>